<keyword evidence="3" id="KW-1185">Reference proteome</keyword>
<dbReference type="GO" id="GO:0016747">
    <property type="term" value="F:acyltransferase activity, transferring groups other than amino-acyl groups"/>
    <property type="evidence" value="ECO:0007669"/>
    <property type="project" value="InterPro"/>
</dbReference>
<organism evidence="2 3">
    <name type="scientific">Serinicoccus chungangensis</name>
    <dbReference type="NCBI Taxonomy" id="767452"/>
    <lineage>
        <taxon>Bacteria</taxon>
        <taxon>Bacillati</taxon>
        <taxon>Actinomycetota</taxon>
        <taxon>Actinomycetes</taxon>
        <taxon>Micrococcales</taxon>
        <taxon>Ornithinimicrobiaceae</taxon>
        <taxon>Serinicoccus</taxon>
    </lineage>
</organism>
<accession>A0A0W8I2E5</accession>
<proteinExistence type="predicted"/>
<protein>
    <submittedName>
        <fullName evidence="2">Acetyltransferase</fullName>
    </submittedName>
</protein>
<dbReference type="PANTHER" id="PTHR43610">
    <property type="entry name" value="BLL6696 PROTEIN"/>
    <property type="match status" value="1"/>
</dbReference>
<dbReference type="AlphaFoldDB" id="A0A0W8I2E5"/>
<evidence type="ECO:0000259" key="1">
    <source>
        <dbReference type="PROSITE" id="PS51186"/>
    </source>
</evidence>
<dbReference type="EMBL" id="LQBL01000031">
    <property type="protein sequence ID" value="KUG51897.1"/>
    <property type="molecule type" value="Genomic_DNA"/>
</dbReference>
<gene>
    <name evidence="2" type="ORF">AVL62_08130</name>
</gene>
<keyword evidence="2" id="KW-0808">Transferase</keyword>
<dbReference type="Pfam" id="PF13302">
    <property type="entry name" value="Acetyltransf_3"/>
    <property type="match status" value="1"/>
</dbReference>
<dbReference type="STRING" id="767452.AVL62_08130"/>
<dbReference type="PANTHER" id="PTHR43610:SF1">
    <property type="entry name" value="N-ACETYLTRANSFERASE DOMAIN-CONTAINING PROTEIN"/>
    <property type="match status" value="1"/>
</dbReference>
<feature type="domain" description="N-acetyltransferase" evidence="1">
    <location>
        <begin position="36"/>
        <end position="212"/>
    </location>
</feature>
<dbReference type="PROSITE" id="PS51186">
    <property type="entry name" value="GNAT"/>
    <property type="match status" value="1"/>
</dbReference>
<dbReference type="InterPro" id="IPR016181">
    <property type="entry name" value="Acyl_CoA_acyltransferase"/>
</dbReference>
<comment type="caution">
    <text evidence="2">The sequence shown here is derived from an EMBL/GenBank/DDBJ whole genome shotgun (WGS) entry which is preliminary data.</text>
</comment>
<sequence>MVWGAHDLRRPAARASSIGPVPALLTDTPTLTGDLVQLRPVTARDVGRLHALMRDPEVGRLTGSVHDDAEAGRDPWTVVQLQEVYARWARDTDRLVWTVVERSTGQVAGEAVLLDHDPGNASIGFRIWLGGSRDRGLGTEATRLAVGHAFEVLGLHRVELEVYAFNPRARRVYEKVGFVLEGTKREALRYADGWVDCHVMGILAREWSRPLDPGSPAPGTTPPPPAR</sequence>
<reference evidence="2 3" key="1">
    <citation type="submission" date="2015-12" db="EMBL/GenBank/DDBJ databases">
        <title>Serinicoccus chungangenesis strain CD08_5 genome sequencing and assembly.</title>
        <authorList>
            <person name="Chander A.M."/>
            <person name="Kaur G."/>
            <person name="Nair G.R."/>
            <person name="Dhawan D.K."/>
            <person name="Kochhar R.K."/>
            <person name="Mayilraj S."/>
            <person name="Bhadada S.K."/>
        </authorList>
    </citation>
    <scope>NUCLEOTIDE SEQUENCE [LARGE SCALE GENOMIC DNA]</scope>
    <source>
        <strain evidence="2 3">CD08_5</strain>
    </source>
</reference>
<name>A0A0W8I2E5_9MICO</name>
<evidence type="ECO:0000313" key="2">
    <source>
        <dbReference type="EMBL" id="KUG51897.1"/>
    </source>
</evidence>
<dbReference type="Gene3D" id="3.40.630.30">
    <property type="match status" value="1"/>
</dbReference>
<dbReference type="InterPro" id="IPR000182">
    <property type="entry name" value="GNAT_dom"/>
</dbReference>
<dbReference type="Proteomes" id="UP000054837">
    <property type="component" value="Unassembled WGS sequence"/>
</dbReference>
<evidence type="ECO:0000313" key="3">
    <source>
        <dbReference type="Proteomes" id="UP000054837"/>
    </source>
</evidence>
<dbReference type="SUPFAM" id="SSF55729">
    <property type="entry name" value="Acyl-CoA N-acyltransferases (Nat)"/>
    <property type="match status" value="1"/>
</dbReference>